<evidence type="ECO:0000313" key="2">
    <source>
        <dbReference type="EMBL" id="MST62412.1"/>
    </source>
</evidence>
<dbReference type="PANTHER" id="PTHR39341:SF1">
    <property type="entry name" value="DUF1858 DOMAIN-CONTAINING PROTEIN"/>
    <property type="match status" value="1"/>
</dbReference>
<accession>A0A6N7XDJ9</accession>
<reference evidence="2 3" key="1">
    <citation type="submission" date="2019-08" db="EMBL/GenBank/DDBJ databases">
        <title>In-depth cultivation of the pig gut microbiome towards novel bacterial diversity and tailored functional studies.</title>
        <authorList>
            <person name="Wylensek D."/>
            <person name="Hitch T.C.A."/>
            <person name="Clavel T."/>
        </authorList>
    </citation>
    <scope>NUCLEOTIDE SEQUENCE [LARGE SCALE GENOMIC DNA]</scope>
    <source>
        <strain evidence="2 3">WCA-SAB-591-4A-A</strain>
    </source>
</reference>
<dbReference type="Proteomes" id="UP000440713">
    <property type="component" value="Unassembled WGS sequence"/>
</dbReference>
<dbReference type="RefSeq" id="WP_154537798.1">
    <property type="nucleotide sequence ID" value="NZ_JAQYHJ010000161.1"/>
</dbReference>
<dbReference type="InterPro" id="IPR015077">
    <property type="entry name" value="DUF1858"/>
</dbReference>
<dbReference type="EMBL" id="VUNE01000002">
    <property type="protein sequence ID" value="MST62412.1"/>
    <property type="molecule type" value="Genomic_DNA"/>
</dbReference>
<dbReference type="InterPro" id="IPR038062">
    <property type="entry name" value="ScdA-like_N_sf"/>
</dbReference>
<protein>
    <submittedName>
        <fullName evidence="2">DUF1858 domain-containing protein</fullName>
    </submittedName>
</protein>
<dbReference type="Pfam" id="PF08984">
    <property type="entry name" value="DUF1858"/>
    <property type="match status" value="1"/>
</dbReference>
<dbReference type="InterPro" id="IPR023883">
    <property type="entry name" value="CHP03980_redox-disulphide"/>
</dbReference>
<comment type="caution">
    <text evidence="2">The sequence shown here is derived from an EMBL/GenBank/DDBJ whole genome shotgun (WGS) entry which is preliminary data.</text>
</comment>
<dbReference type="PANTHER" id="PTHR39341">
    <property type="entry name" value="BSL7085 PROTEIN"/>
    <property type="match status" value="1"/>
</dbReference>
<name>A0A6N7XDJ9_9FIRM</name>
<dbReference type="Gene3D" id="1.10.3910.10">
    <property type="entry name" value="SP0561-like"/>
    <property type="match status" value="1"/>
</dbReference>
<proteinExistence type="predicted"/>
<evidence type="ECO:0000313" key="3">
    <source>
        <dbReference type="Proteomes" id="UP000440713"/>
    </source>
</evidence>
<evidence type="ECO:0000259" key="1">
    <source>
        <dbReference type="Pfam" id="PF08984"/>
    </source>
</evidence>
<sequence length="60" mass="6596">MITKDMIIGEIMKNYPGADKILMGVGMHCLGCPSSQMETLQDACIVHGLDVNFVLEQLNK</sequence>
<dbReference type="NCBIfam" id="TIGR03980">
    <property type="entry name" value="prismane_assoc"/>
    <property type="match status" value="1"/>
</dbReference>
<feature type="domain" description="DUF1858" evidence="1">
    <location>
        <begin position="2"/>
        <end position="52"/>
    </location>
</feature>
<dbReference type="SUPFAM" id="SSF140683">
    <property type="entry name" value="SP0561-like"/>
    <property type="match status" value="1"/>
</dbReference>
<organism evidence="2 3">
    <name type="scientific">Peptostreptococcus porci</name>
    <dbReference type="NCBI Taxonomy" id="2652282"/>
    <lineage>
        <taxon>Bacteria</taxon>
        <taxon>Bacillati</taxon>
        <taxon>Bacillota</taxon>
        <taxon>Clostridia</taxon>
        <taxon>Peptostreptococcales</taxon>
        <taxon>Peptostreptococcaceae</taxon>
        <taxon>Peptostreptococcus</taxon>
    </lineage>
</organism>
<gene>
    <name evidence="2" type="ORF">FYJ71_05405</name>
</gene>
<keyword evidence="3" id="KW-1185">Reference proteome</keyword>
<dbReference type="AlphaFoldDB" id="A0A6N7XDJ9"/>